<evidence type="ECO:0000313" key="2">
    <source>
        <dbReference type="EMBL" id="EUA87719.1"/>
    </source>
</evidence>
<protein>
    <submittedName>
        <fullName evidence="2">Membrane protein</fullName>
    </submittedName>
</protein>
<feature type="transmembrane region" description="Helical" evidence="1">
    <location>
        <begin position="12"/>
        <end position="32"/>
    </location>
</feature>
<evidence type="ECO:0000313" key="3">
    <source>
        <dbReference type="Proteomes" id="UP000020681"/>
    </source>
</evidence>
<sequence>MHTSWPATHAVPLVGLVNVATILTVVVLPAPFGPSRPRIPP</sequence>
<proteinExistence type="predicted"/>
<name>A0ABN0QSU3_MYCUL</name>
<evidence type="ECO:0000256" key="1">
    <source>
        <dbReference type="SAM" id="Phobius"/>
    </source>
</evidence>
<gene>
    <name evidence="2" type="ORF">I551_5775</name>
</gene>
<dbReference type="Proteomes" id="UP000020681">
    <property type="component" value="Unassembled WGS sequence"/>
</dbReference>
<reference evidence="2 3" key="1">
    <citation type="submission" date="2014-01" db="EMBL/GenBank/DDBJ databases">
        <authorList>
            <person name="Dobos K."/>
            <person name="Lenaerts A."/>
            <person name="Ordway D."/>
            <person name="DeGroote M.A."/>
            <person name="Parker T."/>
            <person name="Sizemore C."/>
            <person name="Tallon L.J."/>
            <person name="Sadzewicz L.K."/>
            <person name="Sengamalay N."/>
            <person name="Fraser C.M."/>
            <person name="Hine E."/>
            <person name="Shefchek K.A."/>
            <person name="Das S.P."/>
            <person name="Tettelin H."/>
        </authorList>
    </citation>
    <scope>NUCLEOTIDE SEQUENCE [LARGE SCALE GENOMIC DNA]</scope>
    <source>
        <strain evidence="2 3">Harvey</strain>
    </source>
</reference>
<dbReference type="EMBL" id="JAOL01000156">
    <property type="protein sequence ID" value="EUA87719.1"/>
    <property type="molecule type" value="Genomic_DNA"/>
</dbReference>
<keyword evidence="3" id="KW-1185">Reference proteome</keyword>
<keyword evidence="1" id="KW-1133">Transmembrane helix</keyword>
<keyword evidence="1" id="KW-0812">Transmembrane</keyword>
<accession>A0ABN0QSU3</accession>
<comment type="caution">
    <text evidence="2">The sequence shown here is derived from an EMBL/GenBank/DDBJ whole genome shotgun (WGS) entry which is preliminary data.</text>
</comment>
<organism evidence="2 3">
    <name type="scientific">Mycobacterium ulcerans str. Harvey</name>
    <dbReference type="NCBI Taxonomy" id="1299332"/>
    <lineage>
        <taxon>Bacteria</taxon>
        <taxon>Bacillati</taxon>
        <taxon>Actinomycetota</taxon>
        <taxon>Actinomycetes</taxon>
        <taxon>Mycobacteriales</taxon>
        <taxon>Mycobacteriaceae</taxon>
        <taxon>Mycobacterium</taxon>
        <taxon>Mycobacterium ulcerans group</taxon>
    </lineage>
</organism>
<keyword evidence="1" id="KW-0472">Membrane</keyword>